<evidence type="ECO:0000313" key="2">
    <source>
        <dbReference type="EMBL" id="GAX12501.1"/>
    </source>
</evidence>
<evidence type="ECO:0000313" key="3">
    <source>
        <dbReference type="Proteomes" id="UP000198406"/>
    </source>
</evidence>
<accession>A0A1Z5JFH2</accession>
<sequence length="499" mass="57872">MSTSKHPSDAQLPRVHADEVLSRPIVLKRELPYPTFQFGQRIKKKFDGVYFYGTVEFVEGSFVSIIYDDGDEETAIEADDDELLRMTMIDIPKRTNYSTEAQDIRRTNCLFGLQGLEQKVFQHEASFIPGIFSAHVSLHILQFYLFAYERQRMWERKTQYPENFPYSLNERMSRHSFCNVYRELDRGTIFLKASILELFFSSSDKQTDNPRRIPRSWSHKEWTKQVLWRSYMYRLVNRVETFENIGFAEPTDASLQAYSRRARVYRGQATSAFFTGAHNVGGFEPYMMALNLTLKKLDKIVDNFCAAKKSKEKLDVLRGMKLVGDFFAWQILCDMETCGCLKIDYNFCVLGPGAKEGLKLIFCENKKSLEMLSGIEKSLQLARTLTALQENTFQILGLEFPYFDGRRLALKEIEHTLCEYSKYNISNGMHTYRPGEKSAITVDCFSCDGKDPEQGYYCDLCNHFCCTHCLEIAGDADDYNERSFICPPCRQLESFYELS</sequence>
<organism evidence="2 3">
    <name type="scientific">Fistulifera solaris</name>
    <name type="common">Oleaginous diatom</name>
    <dbReference type="NCBI Taxonomy" id="1519565"/>
    <lineage>
        <taxon>Eukaryota</taxon>
        <taxon>Sar</taxon>
        <taxon>Stramenopiles</taxon>
        <taxon>Ochrophyta</taxon>
        <taxon>Bacillariophyta</taxon>
        <taxon>Bacillariophyceae</taxon>
        <taxon>Bacillariophycidae</taxon>
        <taxon>Naviculales</taxon>
        <taxon>Naviculaceae</taxon>
        <taxon>Fistulifera</taxon>
    </lineage>
</organism>
<proteinExistence type="predicted"/>
<protein>
    <recommendedName>
        <fullName evidence="1">5-hmdU DNA kinase helical domain-containing protein</fullName>
    </recommendedName>
</protein>
<feature type="domain" description="5-hmdU DNA kinase helical" evidence="1">
    <location>
        <begin position="142"/>
        <end position="423"/>
    </location>
</feature>
<evidence type="ECO:0000259" key="1">
    <source>
        <dbReference type="Pfam" id="PF18723"/>
    </source>
</evidence>
<dbReference type="Proteomes" id="UP000198406">
    <property type="component" value="Unassembled WGS sequence"/>
</dbReference>
<keyword evidence="3" id="KW-1185">Reference proteome</keyword>
<dbReference type="OrthoDB" id="433924at2759"/>
<reference evidence="2 3" key="1">
    <citation type="journal article" date="2015" name="Plant Cell">
        <title>Oil accumulation by the oleaginous diatom Fistulifera solaris as revealed by the genome and transcriptome.</title>
        <authorList>
            <person name="Tanaka T."/>
            <person name="Maeda Y."/>
            <person name="Veluchamy A."/>
            <person name="Tanaka M."/>
            <person name="Abida H."/>
            <person name="Marechal E."/>
            <person name="Bowler C."/>
            <person name="Muto M."/>
            <person name="Sunaga Y."/>
            <person name="Tanaka M."/>
            <person name="Yoshino T."/>
            <person name="Taniguchi T."/>
            <person name="Fukuda Y."/>
            <person name="Nemoto M."/>
            <person name="Matsumoto M."/>
            <person name="Wong P.S."/>
            <person name="Aburatani S."/>
            <person name="Fujibuchi W."/>
        </authorList>
    </citation>
    <scope>NUCLEOTIDE SEQUENCE [LARGE SCALE GENOMIC DNA]</scope>
    <source>
        <strain evidence="2 3">JPCC DA0580</strain>
    </source>
</reference>
<dbReference type="AlphaFoldDB" id="A0A1Z5JFH2"/>
<dbReference type="Pfam" id="PF18723">
    <property type="entry name" value="HMUDK_hel"/>
    <property type="match status" value="1"/>
</dbReference>
<dbReference type="EMBL" id="BDSP01000052">
    <property type="protein sequence ID" value="GAX12501.1"/>
    <property type="molecule type" value="Genomic_DNA"/>
</dbReference>
<name>A0A1Z5JFH2_FISSO</name>
<dbReference type="InterPro" id="IPR040684">
    <property type="entry name" value="HMUDK_hel"/>
</dbReference>
<gene>
    <name evidence="2" type="ORF">FisN_24Hh077</name>
</gene>
<comment type="caution">
    <text evidence="2">The sequence shown here is derived from an EMBL/GenBank/DDBJ whole genome shotgun (WGS) entry which is preliminary data.</text>
</comment>
<dbReference type="InParanoid" id="A0A1Z5JFH2"/>